<evidence type="ECO:0000256" key="1">
    <source>
        <dbReference type="ARBA" id="ARBA00007409"/>
    </source>
</evidence>
<dbReference type="GeneID" id="101858177"/>
<dbReference type="Gene3D" id="3.40.30.10">
    <property type="entry name" value="Glutaredoxin"/>
    <property type="match status" value="1"/>
</dbReference>
<evidence type="ECO:0000256" key="2">
    <source>
        <dbReference type="SAM" id="Coils"/>
    </source>
</evidence>
<evidence type="ECO:0000313" key="7">
    <source>
        <dbReference type="RefSeq" id="XP_005096784.1"/>
    </source>
</evidence>
<reference evidence="7" key="1">
    <citation type="submission" date="2025-08" db="UniProtKB">
        <authorList>
            <consortium name="RefSeq"/>
        </authorList>
    </citation>
    <scope>IDENTIFICATION</scope>
</reference>
<keyword evidence="6" id="KW-1185">Reference proteome</keyword>
<organism evidence="6 7">
    <name type="scientific">Aplysia californica</name>
    <name type="common">California sea hare</name>
    <dbReference type="NCBI Taxonomy" id="6500"/>
    <lineage>
        <taxon>Eukaryota</taxon>
        <taxon>Metazoa</taxon>
        <taxon>Spiralia</taxon>
        <taxon>Lophotrochozoa</taxon>
        <taxon>Mollusca</taxon>
        <taxon>Gastropoda</taxon>
        <taxon>Heterobranchia</taxon>
        <taxon>Euthyneura</taxon>
        <taxon>Tectipleura</taxon>
        <taxon>Aplysiida</taxon>
        <taxon>Aplysioidea</taxon>
        <taxon>Aplysiidae</taxon>
        <taxon>Aplysia</taxon>
    </lineage>
</organism>
<dbReference type="RefSeq" id="XP_005096784.1">
    <property type="nucleotide sequence ID" value="XM_005096727.3"/>
</dbReference>
<dbReference type="InterPro" id="IPR010987">
    <property type="entry name" value="Glutathione-S-Trfase_C-like"/>
</dbReference>
<keyword evidence="2" id="KW-0175">Coiled coil</keyword>
<dbReference type="InterPro" id="IPR004045">
    <property type="entry name" value="Glutathione_S-Trfase_N"/>
</dbReference>
<evidence type="ECO:0000313" key="6">
    <source>
        <dbReference type="Proteomes" id="UP000694888"/>
    </source>
</evidence>
<dbReference type="InterPro" id="IPR036249">
    <property type="entry name" value="Thioredoxin-like_sf"/>
</dbReference>
<dbReference type="Proteomes" id="UP000694888">
    <property type="component" value="Unplaced"/>
</dbReference>
<name>A0ABM0JLY9_APLCA</name>
<keyword evidence="3" id="KW-1133">Transmembrane helix</keyword>
<keyword evidence="3" id="KW-0472">Membrane</keyword>
<feature type="domain" description="GST C-terminal" evidence="5">
    <location>
        <begin position="142"/>
        <end position="289"/>
    </location>
</feature>
<feature type="domain" description="GST N-terminal" evidence="4">
    <location>
        <begin position="4"/>
        <end position="85"/>
    </location>
</feature>
<dbReference type="SFLD" id="SFLDS00019">
    <property type="entry name" value="Glutathione_Transferase_(cytos"/>
    <property type="match status" value="1"/>
</dbReference>
<evidence type="ECO:0000256" key="3">
    <source>
        <dbReference type="SAM" id="Phobius"/>
    </source>
</evidence>
<evidence type="ECO:0000259" key="4">
    <source>
        <dbReference type="PROSITE" id="PS50404"/>
    </source>
</evidence>
<dbReference type="PANTHER" id="PTHR44188">
    <property type="entry name" value="GDAP1, ISOFORM A"/>
    <property type="match status" value="1"/>
</dbReference>
<dbReference type="Pfam" id="PF13409">
    <property type="entry name" value="GST_N_2"/>
    <property type="match status" value="1"/>
</dbReference>
<dbReference type="Pfam" id="PF14497">
    <property type="entry name" value="GST_C_3"/>
    <property type="match status" value="1"/>
</dbReference>
<dbReference type="Gene3D" id="1.20.1050.10">
    <property type="match status" value="1"/>
</dbReference>
<dbReference type="PROSITE" id="PS50405">
    <property type="entry name" value="GST_CTER"/>
    <property type="match status" value="1"/>
</dbReference>
<dbReference type="InterPro" id="IPR040079">
    <property type="entry name" value="Glutathione_S-Trfase"/>
</dbReference>
<evidence type="ECO:0000259" key="5">
    <source>
        <dbReference type="PROSITE" id="PS50405"/>
    </source>
</evidence>
<proteinExistence type="inferred from homology"/>
<dbReference type="SFLD" id="SFLDG00358">
    <property type="entry name" value="Main_(cytGST)"/>
    <property type="match status" value="1"/>
</dbReference>
<dbReference type="CDD" id="cd00570">
    <property type="entry name" value="GST_N_family"/>
    <property type="match status" value="1"/>
</dbReference>
<gene>
    <name evidence="7" type="primary">LOC101858177</name>
</gene>
<sequence>MTDETLHLYLFPASFFSQKIRIALEEKQLKYKETFISLFAKEQNEVWFLRINPQGQVPVLKIGDAIVTDSERILEAVDKLESGKGKRLVPDVSTEEGKLVSEWRKRFNSVDVENLSYGVMLNTELVPDKAKVKALTSGMTLKGYHEGMQKAIADLEAKKEKNPDLIDALDAKIATSQGRLQNQFLKEDIEKVLNDVEKVLDDVEIQLRKSRTENILEHWLCGPNYTAADIFLCVLLGRLDWIGLLDRYADPEKRPALVEYWMQAQQRPSVKKCVLHAIADVVNHHKKKIATRVAGGTAVAGAAVLLGVFIAKKIKDL</sequence>
<dbReference type="InterPro" id="IPR004046">
    <property type="entry name" value="GST_C"/>
</dbReference>
<dbReference type="PROSITE" id="PS50404">
    <property type="entry name" value="GST_NTER"/>
    <property type="match status" value="1"/>
</dbReference>
<dbReference type="SUPFAM" id="SSF52833">
    <property type="entry name" value="Thioredoxin-like"/>
    <property type="match status" value="1"/>
</dbReference>
<feature type="coiled-coil region" evidence="2">
    <location>
        <begin position="182"/>
        <end position="213"/>
    </location>
</feature>
<keyword evidence="3" id="KW-0812">Transmembrane</keyword>
<dbReference type="SUPFAM" id="SSF47616">
    <property type="entry name" value="GST C-terminal domain-like"/>
    <property type="match status" value="1"/>
</dbReference>
<dbReference type="PANTHER" id="PTHR44188:SF1">
    <property type="entry name" value="GDAP1, ISOFORM A"/>
    <property type="match status" value="1"/>
</dbReference>
<comment type="similarity">
    <text evidence="1">Belongs to the GST superfamily.</text>
</comment>
<accession>A0ABM0JLY9</accession>
<feature type="transmembrane region" description="Helical" evidence="3">
    <location>
        <begin position="293"/>
        <end position="311"/>
    </location>
</feature>
<dbReference type="InterPro" id="IPR036282">
    <property type="entry name" value="Glutathione-S-Trfase_C_sf"/>
</dbReference>
<protein>
    <submittedName>
        <fullName evidence="7">Ganglioside-induced differentiation-associated protein 1</fullName>
    </submittedName>
</protein>